<evidence type="ECO:0000313" key="2">
    <source>
        <dbReference type="Proteomes" id="UP000041770"/>
    </source>
</evidence>
<gene>
    <name evidence="1" type="ORF">ERS013200_00684</name>
</gene>
<dbReference type="Proteomes" id="UP000041770">
    <property type="component" value="Unassembled WGS sequence"/>
</dbReference>
<accession>A0A655XK71</accession>
<sequence length="66" mass="7186">MCFGVYCQQGVVDLRTECIRGDIVIRQLRIKGGRRTFTTVDKAATADLAVVDVFSAACQQSHAAQP</sequence>
<organism evidence="1 2">
    <name type="scientific">Vibrio cholerae</name>
    <dbReference type="NCBI Taxonomy" id="666"/>
    <lineage>
        <taxon>Bacteria</taxon>
        <taxon>Pseudomonadati</taxon>
        <taxon>Pseudomonadota</taxon>
        <taxon>Gammaproteobacteria</taxon>
        <taxon>Vibrionales</taxon>
        <taxon>Vibrionaceae</taxon>
        <taxon>Vibrio</taxon>
    </lineage>
</organism>
<proteinExistence type="predicted"/>
<dbReference type="AlphaFoldDB" id="A0A655XK71"/>
<dbReference type="EMBL" id="CWQY01000003">
    <property type="protein sequence ID" value="CSC15084.1"/>
    <property type="molecule type" value="Genomic_DNA"/>
</dbReference>
<evidence type="ECO:0000313" key="1">
    <source>
        <dbReference type="EMBL" id="CSC15084.1"/>
    </source>
</evidence>
<protein>
    <submittedName>
        <fullName evidence="1">Uncharacterized protein</fullName>
    </submittedName>
</protein>
<name>A0A655XK71_VIBCL</name>
<reference evidence="1 2" key="1">
    <citation type="submission" date="2015-07" db="EMBL/GenBank/DDBJ databases">
        <authorList>
            <consortium name="Pathogen Informatics"/>
        </authorList>
    </citation>
    <scope>NUCLEOTIDE SEQUENCE [LARGE SCALE GENOMIC DNA]</scope>
    <source>
        <strain evidence="1 2">A316</strain>
    </source>
</reference>